<evidence type="ECO:0000313" key="10">
    <source>
        <dbReference type="EMBL" id="KAF2150952.1"/>
    </source>
</evidence>
<dbReference type="InterPro" id="IPR051711">
    <property type="entry name" value="Stress_Response_Reg"/>
</dbReference>
<evidence type="ECO:0000256" key="8">
    <source>
        <dbReference type="SAM" id="MobiDB-lite"/>
    </source>
</evidence>
<dbReference type="PROSITE" id="PS50048">
    <property type="entry name" value="ZN2_CY6_FUNGAL_2"/>
    <property type="match status" value="1"/>
</dbReference>
<dbReference type="InterPro" id="IPR007219">
    <property type="entry name" value="XnlR_reg_dom"/>
</dbReference>
<dbReference type="Pfam" id="PF00172">
    <property type="entry name" value="Zn_clus"/>
    <property type="match status" value="1"/>
</dbReference>
<comment type="subcellular location">
    <subcellularLocation>
        <location evidence="1">Nucleus</location>
    </subcellularLocation>
</comment>
<proteinExistence type="predicted"/>
<keyword evidence="2" id="KW-0479">Metal-binding</keyword>
<evidence type="ECO:0000256" key="5">
    <source>
        <dbReference type="ARBA" id="ARBA00023125"/>
    </source>
</evidence>
<keyword evidence="5" id="KW-0238">DNA-binding</keyword>
<feature type="compositionally biased region" description="Acidic residues" evidence="8">
    <location>
        <begin position="12"/>
        <end position="22"/>
    </location>
</feature>
<feature type="compositionally biased region" description="Low complexity" evidence="8">
    <location>
        <begin position="703"/>
        <end position="719"/>
    </location>
</feature>
<keyword evidence="6" id="KW-0804">Transcription</keyword>
<dbReference type="InterPro" id="IPR036864">
    <property type="entry name" value="Zn2-C6_fun-type_DNA-bd_sf"/>
</dbReference>
<accession>A0A9P4IVZ1</accession>
<evidence type="ECO:0000313" key="11">
    <source>
        <dbReference type="Proteomes" id="UP000799439"/>
    </source>
</evidence>
<dbReference type="SUPFAM" id="SSF57701">
    <property type="entry name" value="Zn2/Cys6 DNA-binding domain"/>
    <property type="match status" value="1"/>
</dbReference>
<gene>
    <name evidence="10" type="ORF">K461DRAFT_228550</name>
</gene>
<evidence type="ECO:0000256" key="3">
    <source>
        <dbReference type="ARBA" id="ARBA00022833"/>
    </source>
</evidence>
<keyword evidence="11" id="KW-1185">Reference proteome</keyword>
<feature type="region of interest" description="Disordered" evidence="8">
    <location>
        <begin position="1"/>
        <end position="55"/>
    </location>
</feature>
<evidence type="ECO:0000256" key="7">
    <source>
        <dbReference type="ARBA" id="ARBA00023242"/>
    </source>
</evidence>
<comment type="caution">
    <text evidence="10">The sequence shown here is derived from an EMBL/GenBank/DDBJ whole genome shotgun (WGS) entry which is preliminary data.</text>
</comment>
<evidence type="ECO:0000256" key="4">
    <source>
        <dbReference type="ARBA" id="ARBA00023015"/>
    </source>
</evidence>
<dbReference type="Pfam" id="PF04082">
    <property type="entry name" value="Fungal_trans"/>
    <property type="match status" value="1"/>
</dbReference>
<dbReference type="CDD" id="cd00067">
    <property type="entry name" value="GAL4"/>
    <property type="match status" value="1"/>
</dbReference>
<dbReference type="GO" id="GO:0008270">
    <property type="term" value="F:zinc ion binding"/>
    <property type="evidence" value="ECO:0007669"/>
    <property type="project" value="InterPro"/>
</dbReference>
<dbReference type="InterPro" id="IPR001138">
    <property type="entry name" value="Zn2Cys6_DnaBD"/>
</dbReference>
<name>A0A9P4IVZ1_9PEZI</name>
<dbReference type="PANTHER" id="PTHR47540:SF1">
    <property type="entry name" value="ACTIVATOR OF STRESS GENES 1-RELATED"/>
    <property type="match status" value="1"/>
</dbReference>
<dbReference type="PANTHER" id="PTHR47540">
    <property type="entry name" value="THIAMINE REPRESSIBLE GENES REGULATORY PROTEIN THI5"/>
    <property type="match status" value="1"/>
</dbReference>
<feature type="region of interest" description="Disordered" evidence="8">
    <location>
        <begin position="156"/>
        <end position="177"/>
    </location>
</feature>
<evidence type="ECO:0000259" key="9">
    <source>
        <dbReference type="PROSITE" id="PS50048"/>
    </source>
</evidence>
<feature type="compositionally biased region" description="Polar residues" evidence="8">
    <location>
        <begin position="732"/>
        <end position="744"/>
    </location>
</feature>
<reference evidence="10" key="1">
    <citation type="journal article" date="2020" name="Stud. Mycol.">
        <title>101 Dothideomycetes genomes: a test case for predicting lifestyles and emergence of pathogens.</title>
        <authorList>
            <person name="Haridas S."/>
            <person name="Albert R."/>
            <person name="Binder M."/>
            <person name="Bloem J."/>
            <person name="Labutti K."/>
            <person name="Salamov A."/>
            <person name="Andreopoulos B."/>
            <person name="Baker S."/>
            <person name="Barry K."/>
            <person name="Bills G."/>
            <person name="Bluhm B."/>
            <person name="Cannon C."/>
            <person name="Castanera R."/>
            <person name="Culley D."/>
            <person name="Daum C."/>
            <person name="Ezra D."/>
            <person name="Gonzalez J."/>
            <person name="Henrissat B."/>
            <person name="Kuo A."/>
            <person name="Liang C."/>
            <person name="Lipzen A."/>
            <person name="Lutzoni F."/>
            <person name="Magnuson J."/>
            <person name="Mondo S."/>
            <person name="Nolan M."/>
            <person name="Ohm R."/>
            <person name="Pangilinan J."/>
            <person name="Park H.-J."/>
            <person name="Ramirez L."/>
            <person name="Alfaro M."/>
            <person name="Sun H."/>
            <person name="Tritt A."/>
            <person name="Yoshinaga Y."/>
            <person name="Zwiers L.-H."/>
            <person name="Turgeon B."/>
            <person name="Goodwin S."/>
            <person name="Spatafora J."/>
            <person name="Crous P."/>
            <person name="Grigoriev I."/>
        </authorList>
    </citation>
    <scope>NUCLEOTIDE SEQUENCE</scope>
    <source>
        <strain evidence="10">CBS 260.36</strain>
    </source>
</reference>
<dbReference type="EMBL" id="ML996088">
    <property type="protein sequence ID" value="KAF2150952.1"/>
    <property type="molecule type" value="Genomic_DNA"/>
</dbReference>
<dbReference type="AlphaFoldDB" id="A0A9P4IVZ1"/>
<dbReference type="GO" id="GO:0043565">
    <property type="term" value="F:sequence-specific DNA binding"/>
    <property type="evidence" value="ECO:0007669"/>
    <property type="project" value="TreeGrafter"/>
</dbReference>
<dbReference type="GO" id="GO:0000981">
    <property type="term" value="F:DNA-binding transcription factor activity, RNA polymerase II-specific"/>
    <property type="evidence" value="ECO:0007669"/>
    <property type="project" value="InterPro"/>
</dbReference>
<evidence type="ECO:0000256" key="2">
    <source>
        <dbReference type="ARBA" id="ARBA00022723"/>
    </source>
</evidence>
<dbReference type="GO" id="GO:0005634">
    <property type="term" value="C:nucleus"/>
    <property type="evidence" value="ECO:0007669"/>
    <property type="project" value="UniProtKB-SubCell"/>
</dbReference>
<dbReference type="GO" id="GO:0006351">
    <property type="term" value="P:DNA-templated transcription"/>
    <property type="evidence" value="ECO:0007669"/>
    <property type="project" value="InterPro"/>
</dbReference>
<evidence type="ECO:0000256" key="1">
    <source>
        <dbReference type="ARBA" id="ARBA00004123"/>
    </source>
</evidence>
<organism evidence="10 11">
    <name type="scientific">Myriangium duriaei CBS 260.36</name>
    <dbReference type="NCBI Taxonomy" id="1168546"/>
    <lineage>
        <taxon>Eukaryota</taxon>
        <taxon>Fungi</taxon>
        <taxon>Dikarya</taxon>
        <taxon>Ascomycota</taxon>
        <taxon>Pezizomycotina</taxon>
        <taxon>Dothideomycetes</taxon>
        <taxon>Dothideomycetidae</taxon>
        <taxon>Myriangiales</taxon>
        <taxon>Myriangiaceae</taxon>
        <taxon>Myriangium</taxon>
    </lineage>
</organism>
<protein>
    <recommendedName>
        <fullName evidence="9">Zn(2)-C6 fungal-type domain-containing protein</fullName>
    </recommendedName>
</protein>
<dbReference type="CDD" id="cd12148">
    <property type="entry name" value="fungal_TF_MHR"/>
    <property type="match status" value="1"/>
</dbReference>
<feature type="region of interest" description="Disordered" evidence="8">
    <location>
        <begin position="854"/>
        <end position="891"/>
    </location>
</feature>
<dbReference type="Proteomes" id="UP000799439">
    <property type="component" value="Unassembled WGS sequence"/>
</dbReference>
<keyword evidence="4" id="KW-0805">Transcription regulation</keyword>
<feature type="compositionally biased region" description="Basic and acidic residues" evidence="8">
    <location>
        <begin position="156"/>
        <end position="176"/>
    </location>
</feature>
<dbReference type="Gene3D" id="4.10.240.10">
    <property type="entry name" value="Zn(2)-C6 fungal-type DNA-binding domain"/>
    <property type="match status" value="1"/>
</dbReference>
<feature type="domain" description="Zn(2)-C6 fungal-type" evidence="9">
    <location>
        <begin position="58"/>
        <end position="87"/>
    </location>
</feature>
<feature type="region of interest" description="Disordered" evidence="8">
    <location>
        <begin position="677"/>
        <end position="758"/>
    </location>
</feature>
<keyword evidence="7" id="KW-0539">Nucleus</keyword>
<dbReference type="GO" id="GO:0045944">
    <property type="term" value="P:positive regulation of transcription by RNA polymerase II"/>
    <property type="evidence" value="ECO:0007669"/>
    <property type="project" value="TreeGrafter"/>
</dbReference>
<dbReference type="SMART" id="SM00066">
    <property type="entry name" value="GAL4"/>
    <property type="match status" value="1"/>
</dbReference>
<evidence type="ECO:0000256" key="6">
    <source>
        <dbReference type="ARBA" id="ARBA00023163"/>
    </source>
</evidence>
<keyword evidence="3" id="KW-0862">Zinc</keyword>
<dbReference type="PROSITE" id="PS00463">
    <property type="entry name" value="ZN2_CY6_FUNGAL_1"/>
    <property type="match status" value="1"/>
</dbReference>
<dbReference type="SMART" id="SM00906">
    <property type="entry name" value="Fungal_trans"/>
    <property type="match status" value="1"/>
</dbReference>
<sequence length="932" mass="103181">MASQANVKQEDIADDHDDGLDIDADHDSASGPASPGADDNGQDKPSAPMQKRRRVTRACDECRRKKIKCDGKQPCTHCTVYSYDCTYDQPSNRRRNPVPAYVEALEARVHLAEGLIQMIAPNLDLNDPALEIAVRHGYVPGLKSSVPNVPQEVKAEFPQDNGDQKSQDKAEVKSETDLESMIRAVGQIEMDENGNWDYHGHSSGLSFVKRMREQLGDLMGPDTGSTPFVMPRKVSQVIDSPRSTSIGSPMDYSTMSDLPPEHVAKELCEHAINRYSILLKVVHVPSFWRSFKRIYSLPAEQFTNEDYKFTLLLYSTLALGTVYGPQEAANYEGTIDKAYKYFRAARQMMDMADIRDLTSIQAVVLMIMFLQSSARLTQCYSYIGVAMRAALRMGLHRSLPSKRFNPVEAELRKRVFWTLRKLDVYTGAILGLPSNLSDDEIDQDYPAEVEDDYITEQGIIAMPSGTVSMMTAFNLHTRLVTILTKIVKTVYPIRLQNGSVNKSYTVPFSKIRDIEQDLETWKASLPPAFDPSNVDPKMLRAQQSLRVTYAFNQVLLYRPFLHFVEADKGSKQTDQRAYACAASYIHVCRNLVHLIEARQKEGMLMGSLWFIMYTTFFSILSLVYFAAENPDNPTTSDLMKDALTGKKILASAAKINMSADRCTATLDLIFSRLPEWMREGKPNPAPKRKRKQAPDSRQGTSISQGPSSSRAGPSSGLAPVHIVRGQSPAALASSSGPFTPQGSGFSPGPFTPTDYSPTTQTLAQFGLLPQNGLDVPDLSSIFSSAEPFSYPNQPLTTFENNQTFRDPSLYGGGIGGVSNTHVSSMTQAGGSGRANGDTLEAQFYGGLPPFVMQGNNQWSSESQNTRTASTTGSRQGQSQRYMMPQNPSSLGSNWPSQQNIMYQNQGFPEVNLNDIFGGPEWSGSLMNQNYGL</sequence>
<dbReference type="OrthoDB" id="422427at2759"/>